<reference evidence="1 2" key="2">
    <citation type="journal article" date="2022" name="Mol. Ecol. Resour.">
        <title>The genomes of chicory, endive, great burdock and yacon provide insights into Asteraceae paleo-polyploidization history and plant inulin production.</title>
        <authorList>
            <person name="Fan W."/>
            <person name="Wang S."/>
            <person name="Wang H."/>
            <person name="Wang A."/>
            <person name="Jiang F."/>
            <person name="Liu H."/>
            <person name="Zhao H."/>
            <person name="Xu D."/>
            <person name="Zhang Y."/>
        </authorList>
    </citation>
    <scope>NUCLEOTIDE SEQUENCE [LARGE SCALE GENOMIC DNA]</scope>
    <source>
        <strain evidence="2">cv. Punajuju</strain>
        <tissue evidence="1">Leaves</tissue>
    </source>
</reference>
<comment type="caution">
    <text evidence="1">The sequence shown here is derived from an EMBL/GenBank/DDBJ whole genome shotgun (WGS) entry which is preliminary data.</text>
</comment>
<accession>A0ACB9AH47</accession>
<keyword evidence="2" id="KW-1185">Reference proteome</keyword>
<evidence type="ECO:0000313" key="2">
    <source>
        <dbReference type="Proteomes" id="UP001055811"/>
    </source>
</evidence>
<gene>
    <name evidence="1" type="ORF">L2E82_38048</name>
</gene>
<protein>
    <submittedName>
        <fullName evidence="1">Uncharacterized protein</fullName>
    </submittedName>
</protein>
<dbReference type="Proteomes" id="UP001055811">
    <property type="component" value="Linkage Group LG07"/>
</dbReference>
<proteinExistence type="predicted"/>
<name>A0ACB9AH47_CICIN</name>
<evidence type="ECO:0000313" key="1">
    <source>
        <dbReference type="EMBL" id="KAI3708693.1"/>
    </source>
</evidence>
<reference evidence="2" key="1">
    <citation type="journal article" date="2022" name="Mol. Ecol. Resour.">
        <title>The genomes of chicory, endive, great burdock and yacon provide insights into Asteraceae palaeo-polyploidization history and plant inulin production.</title>
        <authorList>
            <person name="Fan W."/>
            <person name="Wang S."/>
            <person name="Wang H."/>
            <person name="Wang A."/>
            <person name="Jiang F."/>
            <person name="Liu H."/>
            <person name="Zhao H."/>
            <person name="Xu D."/>
            <person name="Zhang Y."/>
        </authorList>
    </citation>
    <scope>NUCLEOTIDE SEQUENCE [LARGE SCALE GENOMIC DNA]</scope>
    <source>
        <strain evidence="2">cv. Punajuju</strain>
    </source>
</reference>
<dbReference type="EMBL" id="CM042015">
    <property type="protein sequence ID" value="KAI3708693.1"/>
    <property type="molecule type" value="Genomic_DNA"/>
</dbReference>
<organism evidence="1 2">
    <name type="scientific">Cichorium intybus</name>
    <name type="common">Chicory</name>
    <dbReference type="NCBI Taxonomy" id="13427"/>
    <lineage>
        <taxon>Eukaryota</taxon>
        <taxon>Viridiplantae</taxon>
        <taxon>Streptophyta</taxon>
        <taxon>Embryophyta</taxon>
        <taxon>Tracheophyta</taxon>
        <taxon>Spermatophyta</taxon>
        <taxon>Magnoliopsida</taxon>
        <taxon>eudicotyledons</taxon>
        <taxon>Gunneridae</taxon>
        <taxon>Pentapetalae</taxon>
        <taxon>asterids</taxon>
        <taxon>campanulids</taxon>
        <taxon>Asterales</taxon>
        <taxon>Asteraceae</taxon>
        <taxon>Cichorioideae</taxon>
        <taxon>Cichorieae</taxon>
        <taxon>Cichoriinae</taxon>
        <taxon>Cichorium</taxon>
    </lineage>
</organism>
<sequence>MTGLVTRKLEAFASRAKIVHMDIDIDSAEINKILEEKSEMKILDFSSWRMELDEQNSTDSQQSLKEISAFHSFNKSDEFVDFNSDESTKSPGNDCKVSYSMKDNEK</sequence>